<organism evidence="2 3">
    <name type="scientific">Prorocentrum cordatum</name>
    <dbReference type="NCBI Taxonomy" id="2364126"/>
    <lineage>
        <taxon>Eukaryota</taxon>
        <taxon>Sar</taxon>
        <taxon>Alveolata</taxon>
        <taxon>Dinophyceae</taxon>
        <taxon>Prorocentrales</taxon>
        <taxon>Prorocentraceae</taxon>
        <taxon>Prorocentrum</taxon>
    </lineage>
</organism>
<accession>A0ABN9VSN4</accession>
<proteinExistence type="predicted"/>
<sequence length="605" mass="63505">MSGRGRAAYRAIYLSSTTKFCTTLHAFGAQVAPRYHIAPWQKDPWAVQKHKWRVAKARRQGRWALAPSPLAGVRSPDWPDPALLGEAELAQVAARAQAEKLQDFEFWQQLAEKTFKLRDVMSAGDLATILDALLTADHRHLLLMKTLARELVDDADKLQMVEVAAVANAYARFSCLSEPLVEALSARATELMQAHLRDPDPEFDPQSVAVLARPRGGGGGGQGAGGPSQVDAFTFAALSELIVCFAAQGRALTPAPGFWEAAAAKAPGSRMASLCPALRALPVQQAPSSALRDALVAEILAGLQDVPLAPAAEPLGAALGLWGAPAGAAPRAPAFAHEPPPPQLMPDVARRGQGRSQPPPPAIAAGGGGRHAVEDWGEVAVIEEPLEPPATIVEATASAAEQPAAGPRRREALRRARWYRAANRGPARAARPEYAAFDPSEALARGRRGGLVADAVAGLGGLWRQDGGAPRAPPAPGGGTAGRSPAELELELVAAAAPVLRSSSQGLSAEQLVDCCEVYAQLAEREAPGGGVGAHAEVVRDLLQEAVRKLSNFSPDGLRRLHAAALQAGSLDPYLDWARQRRFPKALRQELRAGGGAPAAAAAPP</sequence>
<reference evidence="2" key="1">
    <citation type="submission" date="2023-10" db="EMBL/GenBank/DDBJ databases">
        <authorList>
            <person name="Chen Y."/>
            <person name="Shah S."/>
            <person name="Dougan E. K."/>
            <person name="Thang M."/>
            <person name="Chan C."/>
        </authorList>
    </citation>
    <scope>NUCLEOTIDE SEQUENCE [LARGE SCALE GENOMIC DNA]</scope>
</reference>
<feature type="region of interest" description="Disordered" evidence="1">
    <location>
        <begin position="464"/>
        <end position="483"/>
    </location>
</feature>
<name>A0ABN9VSN4_9DINO</name>
<dbReference type="Proteomes" id="UP001189429">
    <property type="component" value="Unassembled WGS sequence"/>
</dbReference>
<comment type="caution">
    <text evidence="2">The sequence shown here is derived from an EMBL/GenBank/DDBJ whole genome shotgun (WGS) entry which is preliminary data.</text>
</comment>
<keyword evidence="3" id="KW-1185">Reference proteome</keyword>
<evidence type="ECO:0000256" key="1">
    <source>
        <dbReference type="SAM" id="MobiDB-lite"/>
    </source>
</evidence>
<evidence type="ECO:0000313" key="3">
    <source>
        <dbReference type="Proteomes" id="UP001189429"/>
    </source>
</evidence>
<protein>
    <submittedName>
        <fullName evidence="2">Uncharacterized protein</fullName>
    </submittedName>
</protein>
<dbReference type="EMBL" id="CAUYUJ010017516">
    <property type="protein sequence ID" value="CAK0875453.1"/>
    <property type="molecule type" value="Genomic_DNA"/>
</dbReference>
<evidence type="ECO:0000313" key="2">
    <source>
        <dbReference type="EMBL" id="CAK0875453.1"/>
    </source>
</evidence>
<gene>
    <name evidence="2" type="ORF">PCOR1329_LOCUS60129</name>
</gene>
<feature type="region of interest" description="Disordered" evidence="1">
    <location>
        <begin position="329"/>
        <end position="370"/>
    </location>
</feature>